<reference evidence="1 2" key="1">
    <citation type="submission" date="2019-09" db="EMBL/GenBank/DDBJ databases">
        <authorList>
            <person name="Leyn A S."/>
        </authorList>
    </citation>
    <scope>NUCLEOTIDE SEQUENCE [LARGE SCALE GENOMIC DNA]</scope>
    <source>
        <strain evidence="1">AA231_1</strain>
    </source>
</reference>
<organism evidence="1 2">
    <name type="scientific">Amycolatopsis camponoti</name>
    <dbReference type="NCBI Taxonomy" id="2606593"/>
    <lineage>
        <taxon>Bacteria</taxon>
        <taxon>Bacillati</taxon>
        <taxon>Actinomycetota</taxon>
        <taxon>Actinomycetes</taxon>
        <taxon>Pseudonocardiales</taxon>
        <taxon>Pseudonocardiaceae</taxon>
        <taxon>Amycolatopsis</taxon>
    </lineage>
</organism>
<evidence type="ECO:0000313" key="2">
    <source>
        <dbReference type="Proteomes" id="UP000399805"/>
    </source>
</evidence>
<dbReference type="AlphaFoldDB" id="A0A6I8LHV3"/>
<evidence type="ECO:0000313" key="1">
    <source>
        <dbReference type="EMBL" id="VVJ15245.1"/>
    </source>
</evidence>
<dbReference type="Proteomes" id="UP000399805">
    <property type="component" value="Unassembled WGS sequence"/>
</dbReference>
<keyword evidence="2" id="KW-1185">Reference proteome</keyword>
<proteinExistence type="predicted"/>
<dbReference type="EMBL" id="CABVGP010000001">
    <property type="protein sequence ID" value="VVJ15245.1"/>
    <property type="molecule type" value="Genomic_DNA"/>
</dbReference>
<name>A0A6I8LHV3_9PSEU</name>
<sequence length="38" mass="4379">MGRLLRLFTRSGVTFRGHHVVPSMITERVRLESPAQSR</sequence>
<gene>
    <name evidence="1" type="ORF">AA23TX_00266</name>
</gene>
<accession>A0A6I8LHV3</accession>
<protein>
    <submittedName>
        <fullName evidence="1">Uncharacterized protein</fullName>
    </submittedName>
</protein>